<reference evidence="2 3" key="1">
    <citation type="submission" date="2018-10" db="EMBL/GenBank/DDBJ databases">
        <title>GWAS and RNA-Seq identify cryptic mechanisms of antimicrobial resistance in Acinetobacter baumannii.</title>
        <authorList>
            <person name="Sahl J.W."/>
        </authorList>
    </citation>
    <scope>NUCLEOTIDE SEQUENCE [LARGE SCALE GENOMIC DNA]</scope>
    <source>
        <strain evidence="2 3">TG28175</strain>
    </source>
</reference>
<gene>
    <name evidence="2" type="ORF">EA686_30505</name>
</gene>
<name>A0A3R9RZG6_ACIBA</name>
<dbReference type="Gene3D" id="3.40.50.1400">
    <property type="match status" value="1"/>
</dbReference>
<comment type="similarity">
    <text evidence="1">Belongs to the ferrochelatase family.</text>
</comment>
<dbReference type="SUPFAM" id="SSF53800">
    <property type="entry name" value="Chelatase"/>
    <property type="match status" value="1"/>
</dbReference>
<dbReference type="GO" id="GO:0006783">
    <property type="term" value="P:heme biosynthetic process"/>
    <property type="evidence" value="ECO:0007669"/>
    <property type="project" value="InterPro"/>
</dbReference>
<evidence type="ECO:0000313" key="3">
    <source>
        <dbReference type="Proteomes" id="UP000280073"/>
    </source>
</evidence>
<evidence type="ECO:0000256" key="1">
    <source>
        <dbReference type="RuleBase" id="RU004185"/>
    </source>
</evidence>
<comment type="caution">
    <text evidence="2">The sequence shown here is derived from an EMBL/GenBank/DDBJ whole genome shotgun (WGS) entry which is preliminary data.</text>
</comment>
<feature type="non-terminal residue" evidence="2">
    <location>
        <position position="1"/>
    </location>
</feature>
<organism evidence="2 3">
    <name type="scientific">Acinetobacter baumannii</name>
    <dbReference type="NCBI Taxonomy" id="470"/>
    <lineage>
        <taxon>Bacteria</taxon>
        <taxon>Pseudomonadati</taxon>
        <taxon>Pseudomonadota</taxon>
        <taxon>Gammaproteobacteria</taxon>
        <taxon>Moraxellales</taxon>
        <taxon>Moraxellaceae</taxon>
        <taxon>Acinetobacter</taxon>
        <taxon>Acinetobacter calcoaceticus/baumannii complex</taxon>
    </lineage>
</organism>
<dbReference type="InterPro" id="IPR001015">
    <property type="entry name" value="Ferrochelatase"/>
</dbReference>
<feature type="non-terminal residue" evidence="2">
    <location>
        <position position="87"/>
    </location>
</feature>
<dbReference type="PANTHER" id="PTHR11108">
    <property type="entry name" value="FERROCHELATASE"/>
    <property type="match status" value="1"/>
</dbReference>
<sequence length="87" mass="10411">PAVRRFLKQFLSDPRVIEIPKFIWWIILNLFVLPFRPKRVAHAYASVWSTDSPMREIVFEQTQRVQAYLERENKQFDLTVLPAMTYG</sequence>
<dbReference type="GO" id="GO:0004325">
    <property type="term" value="F:ferrochelatase activity"/>
    <property type="evidence" value="ECO:0007669"/>
    <property type="project" value="InterPro"/>
</dbReference>
<protein>
    <submittedName>
        <fullName evidence="2">Ferrochelatase</fullName>
    </submittedName>
</protein>
<dbReference type="EMBL" id="RFDI01002877">
    <property type="protein sequence ID" value="RSR07343.1"/>
    <property type="molecule type" value="Genomic_DNA"/>
</dbReference>
<proteinExistence type="inferred from homology"/>
<dbReference type="Pfam" id="PF00762">
    <property type="entry name" value="Ferrochelatase"/>
    <property type="match status" value="1"/>
</dbReference>
<accession>A0A3R9RZG6</accession>
<dbReference type="Proteomes" id="UP000280073">
    <property type="component" value="Unassembled WGS sequence"/>
</dbReference>
<evidence type="ECO:0000313" key="2">
    <source>
        <dbReference type="EMBL" id="RSR07343.1"/>
    </source>
</evidence>
<dbReference type="PANTHER" id="PTHR11108:SF1">
    <property type="entry name" value="FERROCHELATASE, MITOCHONDRIAL"/>
    <property type="match status" value="1"/>
</dbReference>
<dbReference type="AlphaFoldDB" id="A0A3R9RZG6"/>